<feature type="transmembrane region" description="Helical" evidence="8">
    <location>
        <begin position="295"/>
        <end position="319"/>
    </location>
</feature>
<dbReference type="Proteomes" id="UP000216825">
    <property type="component" value="Chromosome"/>
</dbReference>
<evidence type="ECO:0000259" key="9">
    <source>
        <dbReference type="PROSITE" id="PS50850"/>
    </source>
</evidence>
<keyword evidence="7 8" id="KW-0472">Membrane</keyword>
<keyword evidence="6 8" id="KW-1133">Transmembrane helix</keyword>
<evidence type="ECO:0000256" key="4">
    <source>
        <dbReference type="ARBA" id="ARBA00022475"/>
    </source>
</evidence>
<feature type="domain" description="Major facilitator superfamily (MFS) profile" evidence="9">
    <location>
        <begin position="23"/>
        <end position="412"/>
    </location>
</feature>
<proteinExistence type="inferred from homology"/>
<keyword evidence="11" id="KW-1185">Reference proteome</keyword>
<name>A0A7D7KXD6_KOCVA</name>
<dbReference type="GO" id="GO:0005886">
    <property type="term" value="C:plasma membrane"/>
    <property type="evidence" value="ECO:0007669"/>
    <property type="project" value="UniProtKB-SubCell"/>
</dbReference>
<feature type="transmembrane region" description="Helical" evidence="8">
    <location>
        <begin position="92"/>
        <end position="111"/>
    </location>
</feature>
<evidence type="ECO:0000256" key="5">
    <source>
        <dbReference type="ARBA" id="ARBA00022692"/>
    </source>
</evidence>
<dbReference type="InterPro" id="IPR004812">
    <property type="entry name" value="Efflux_drug-R_Bcr/CmlA"/>
</dbReference>
<dbReference type="PANTHER" id="PTHR23502:SF132">
    <property type="entry name" value="POLYAMINE TRANSPORTER 2-RELATED"/>
    <property type="match status" value="1"/>
</dbReference>
<evidence type="ECO:0000256" key="1">
    <source>
        <dbReference type="ARBA" id="ARBA00004651"/>
    </source>
</evidence>
<feature type="transmembrane region" description="Helical" evidence="8">
    <location>
        <begin position="180"/>
        <end position="200"/>
    </location>
</feature>
<dbReference type="Gene3D" id="1.20.1720.10">
    <property type="entry name" value="Multidrug resistance protein D"/>
    <property type="match status" value="1"/>
</dbReference>
<dbReference type="NCBIfam" id="TIGR00710">
    <property type="entry name" value="efflux_Bcr_CflA"/>
    <property type="match status" value="1"/>
</dbReference>
<evidence type="ECO:0000313" key="11">
    <source>
        <dbReference type="Proteomes" id="UP000216825"/>
    </source>
</evidence>
<feature type="transmembrane region" description="Helical" evidence="8">
    <location>
        <begin position="358"/>
        <end position="380"/>
    </location>
</feature>
<dbReference type="PROSITE" id="PS50850">
    <property type="entry name" value="MFS"/>
    <property type="match status" value="1"/>
</dbReference>
<feature type="transmembrane region" description="Helical" evidence="8">
    <location>
        <begin position="386"/>
        <end position="407"/>
    </location>
</feature>
<keyword evidence="5 8" id="KW-0812">Transmembrane</keyword>
<dbReference type="RefSeq" id="WP_055083548.1">
    <property type="nucleotide sequence ID" value="NZ_CP059343.1"/>
</dbReference>
<gene>
    <name evidence="10" type="primary">bcr_1</name>
    <name evidence="10" type="ORF">CIB50_0000296</name>
</gene>
<feature type="transmembrane region" description="Helical" evidence="8">
    <location>
        <begin position="21"/>
        <end position="40"/>
    </location>
</feature>
<dbReference type="AlphaFoldDB" id="A0A7D7KXD6"/>
<dbReference type="InterPro" id="IPR020846">
    <property type="entry name" value="MFS_dom"/>
</dbReference>
<dbReference type="SUPFAM" id="SSF103473">
    <property type="entry name" value="MFS general substrate transporter"/>
    <property type="match status" value="1"/>
</dbReference>
<keyword evidence="3" id="KW-0813">Transport</keyword>
<feature type="transmembrane region" description="Helical" evidence="8">
    <location>
        <begin position="117"/>
        <end position="138"/>
    </location>
</feature>
<feature type="transmembrane region" description="Helical" evidence="8">
    <location>
        <begin position="261"/>
        <end position="283"/>
    </location>
</feature>
<protein>
    <submittedName>
        <fullName evidence="10">Bicyclomycin resistance protein</fullName>
    </submittedName>
</protein>
<evidence type="ECO:0000256" key="3">
    <source>
        <dbReference type="ARBA" id="ARBA00022448"/>
    </source>
</evidence>
<dbReference type="CDD" id="cd17320">
    <property type="entry name" value="MFS_MdfA_MDR_like"/>
    <property type="match status" value="1"/>
</dbReference>
<evidence type="ECO:0000256" key="6">
    <source>
        <dbReference type="ARBA" id="ARBA00022989"/>
    </source>
</evidence>
<keyword evidence="4" id="KW-1003">Cell membrane</keyword>
<dbReference type="EMBL" id="CP059343">
    <property type="protein sequence ID" value="QMS55610.1"/>
    <property type="molecule type" value="Genomic_DNA"/>
</dbReference>
<dbReference type="InterPro" id="IPR011701">
    <property type="entry name" value="MFS"/>
</dbReference>
<sequence length="416" mass="43069">MSQSSGAPEPVRSRLGLNPRLDRVVFVGALGVLSAVSPMATDMYLASMPEMSQWFDTTASMVQLSLTAYMVGMAIGQFVLGPLSDVLGRHKLMVAGTALFLLSSVVIIFTTDIRVVLALRFVQGVAGAAGVVIARAVVSDIARGHRAAQLYSVLSLITSLAPVVAPLAGGVIATVADWRVVFWVLTGFGVVMLACSVFVIPETLPREARSGGGLGRIFRNAGEVLRDRVFRRYALSFAFAFGALFSYISASSFVIQNVLGYSALAYSAIFALNACGSIATGVVNTKLVGSRSPESLLLVGVVGLTVFSVLNVVLVLLGVLGTVTLVLIFLAQACMGFVLGNAVALAQQRAQHKKLSGTGSAVVGMGQFVMAGIVTPLTGLAGEGSAVPMAVCMAVCAAVSVVTVRLANSHHAQSGA</sequence>
<organism evidence="10 11">
    <name type="scientific">Kocuria varians</name>
    <name type="common">Micrococcus varians</name>
    <dbReference type="NCBI Taxonomy" id="1272"/>
    <lineage>
        <taxon>Bacteria</taxon>
        <taxon>Bacillati</taxon>
        <taxon>Actinomycetota</taxon>
        <taxon>Actinomycetes</taxon>
        <taxon>Micrococcales</taxon>
        <taxon>Micrococcaceae</taxon>
        <taxon>Kocuria</taxon>
    </lineage>
</organism>
<evidence type="ECO:0000313" key="10">
    <source>
        <dbReference type="EMBL" id="QMS55610.1"/>
    </source>
</evidence>
<dbReference type="GO" id="GO:0042910">
    <property type="term" value="F:xenobiotic transmembrane transporter activity"/>
    <property type="evidence" value="ECO:0007669"/>
    <property type="project" value="InterPro"/>
</dbReference>
<feature type="transmembrane region" description="Helical" evidence="8">
    <location>
        <begin position="233"/>
        <end position="255"/>
    </location>
</feature>
<dbReference type="PANTHER" id="PTHR23502">
    <property type="entry name" value="MAJOR FACILITATOR SUPERFAMILY"/>
    <property type="match status" value="1"/>
</dbReference>
<dbReference type="GO" id="GO:1990961">
    <property type="term" value="P:xenobiotic detoxification by transmembrane export across the plasma membrane"/>
    <property type="evidence" value="ECO:0007669"/>
    <property type="project" value="InterPro"/>
</dbReference>
<comment type="similarity">
    <text evidence="2">Belongs to the major facilitator superfamily. Bcr/CmlA family.</text>
</comment>
<feature type="transmembrane region" description="Helical" evidence="8">
    <location>
        <begin position="150"/>
        <end position="174"/>
    </location>
</feature>
<feature type="transmembrane region" description="Helical" evidence="8">
    <location>
        <begin position="60"/>
        <end position="80"/>
    </location>
</feature>
<comment type="subcellular location">
    <subcellularLocation>
        <location evidence="1">Cell membrane</location>
        <topology evidence="1">Multi-pass membrane protein</topology>
    </subcellularLocation>
</comment>
<dbReference type="KEGG" id="kvr:CIB50_0000296"/>
<reference evidence="10 11" key="2">
    <citation type="submission" date="2020-07" db="EMBL/GenBank/DDBJ databases">
        <title>Genome of starter culture bacteria Kocuria salsicia reveals its technological properties and safety for usage in meat industry.</title>
        <authorList>
            <person name="Michael M."/>
            <person name="Konstantin K."/>
            <person name="Evgenii K."/>
            <person name="Galina S."/>
            <person name="Oksana K."/>
            <person name="Andrei L."/>
        </authorList>
    </citation>
    <scope>NUCLEOTIDE SEQUENCE [LARGE SCALE GENOMIC DNA]</scope>
    <source>
        <strain evidence="10 11">80</strain>
    </source>
</reference>
<accession>A0A7D7KXD6</accession>
<dbReference type="Pfam" id="PF07690">
    <property type="entry name" value="MFS_1"/>
    <property type="match status" value="1"/>
</dbReference>
<evidence type="ECO:0000256" key="8">
    <source>
        <dbReference type="SAM" id="Phobius"/>
    </source>
</evidence>
<dbReference type="InterPro" id="IPR036259">
    <property type="entry name" value="MFS_trans_sf"/>
</dbReference>
<evidence type="ECO:0000256" key="7">
    <source>
        <dbReference type="ARBA" id="ARBA00023136"/>
    </source>
</evidence>
<feature type="transmembrane region" description="Helical" evidence="8">
    <location>
        <begin position="325"/>
        <end position="346"/>
    </location>
</feature>
<evidence type="ECO:0000256" key="2">
    <source>
        <dbReference type="ARBA" id="ARBA00006236"/>
    </source>
</evidence>
<reference evidence="11" key="1">
    <citation type="submission" date="2017-08" db="EMBL/GenBank/DDBJ databases">
        <title>Draft Genome Sequence of Kocuria varians 80.</title>
        <authorList>
            <person name="Minaev M."/>
            <person name="Kurbakov K.A."/>
            <person name="Solodovnikova G.I."/>
            <person name="Kuznetsova O.A."/>
            <person name="Lisitsyn A.B."/>
        </authorList>
    </citation>
    <scope>NUCLEOTIDE SEQUENCE [LARGE SCALE GENOMIC DNA]</scope>
    <source>
        <strain evidence="11">80</strain>
    </source>
</reference>